<proteinExistence type="predicted"/>
<name>A0A1A9UTP9_GLOAU</name>
<sequence>MFSNITNQFTNLVGAVKGGQGEEGEVANQPETQAPVTAQHEVPVVPDPGAEAGLEGDDAAKSFKTTVERMWLLSSTNSNTTLSPIRDPEYRVALQPQLFLKATLPAQMFIFNHLLLKYIFAMQSYQPTNDQSF</sequence>
<evidence type="ECO:0000313" key="1">
    <source>
        <dbReference type="EnsemblMetazoa" id="GAUT014950-PA"/>
    </source>
</evidence>
<evidence type="ECO:0000313" key="2">
    <source>
        <dbReference type="Proteomes" id="UP000078200"/>
    </source>
</evidence>
<dbReference type="VEuPathDB" id="VectorBase:GAUT014950"/>
<reference evidence="1" key="1">
    <citation type="submission" date="2020-05" db="UniProtKB">
        <authorList>
            <consortium name="EnsemblMetazoa"/>
        </authorList>
    </citation>
    <scope>IDENTIFICATION</scope>
    <source>
        <strain evidence="1">TTRI</strain>
    </source>
</reference>
<dbReference type="Proteomes" id="UP000078200">
    <property type="component" value="Unassembled WGS sequence"/>
</dbReference>
<dbReference type="EnsemblMetazoa" id="GAUT014950-RA">
    <property type="protein sequence ID" value="GAUT014950-PA"/>
    <property type="gene ID" value="GAUT014950"/>
</dbReference>
<accession>A0A1A9UTP9</accession>
<organism evidence="1 2">
    <name type="scientific">Glossina austeni</name>
    <name type="common">Savannah tsetse fly</name>
    <dbReference type="NCBI Taxonomy" id="7395"/>
    <lineage>
        <taxon>Eukaryota</taxon>
        <taxon>Metazoa</taxon>
        <taxon>Ecdysozoa</taxon>
        <taxon>Arthropoda</taxon>
        <taxon>Hexapoda</taxon>
        <taxon>Insecta</taxon>
        <taxon>Pterygota</taxon>
        <taxon>Neoptera</taxon>
        <taxon>Endopterygota</taxon>
        <taxon>Diptera</taxon>
        <taxon>Brachycera</taxon>
        <taxon>Muscomorpha</taxon>
        <taxon>Hippoboscoidea</taxon>
        <taxon>Glossinidae</taxon>
        <taxon>Glossina</taxon>
    </lineage>
</organism>
<keyword evidence="2" id="KW-1185">Reference proteome</keyword>
<protein>
    <submittedName>
        <fullName evidence="1">Uncharacterized protein</fullName>
    </submittedName>
</protein>
<dbReference type="AlphaFoldDB" id="A0A1A9UTP9"/>